<name>A0A822VC02_AGRTU</name>
<dbReference type="EMBL" id="FCNL01000040">
    <property type="protein sequence ID" value="CVI24326.1"/>
    <property type="molecule type" value="Genomic_DNA"/>
</dbReference>
<dbReference type="Proteomes" id="UP000192074">
    <property type="component" value="Unassembled WGS sequence"/>
</dbReference>
<evidence type="ECO:0000313" key="1">
    <source>
        <dbReference type="EMBL" id="CVI24326.1"/>
    </source>
</evidence>
<reference evidence="1 2" key="1">
    <citation type="submission" date="2016-01" db="EMBL/GenBank/DDBJ databases">
        <authorList>
            <person name="Regsiter A."/>
            <person name="william w."/>
        </authorList>
    </citation>
    <scope>NUCLEOTIDE SEQUENCE [LARGE SCALE GENOMIC DNA]</scope>
    <source>
        <strain evidence="1 2">B6</strain>
    </source>
</reference>
<evidence type="ECO:0000313" key="2">
    <source>
        <dbReference type="Proteomes" id="UP000192074"/>
    </source>
</evidence>
<sequence length="60" mass="6887">MGSGDNWLANLVDLIRLAVCLRPSLRLPRISVLFDYSLYTRCRNILTCLQLGPVKLKRKI</sequence>
<proteinExistence type="predicted"/>
<protein>
    <submittedName>
        <fullName evidence="1">Uncharacterized protein</fullName>
    </submittedName>
</protein>
<organism evidence="1 2">
    <name type="scientific">Agrobacterium tumefaciens str. B6</name>
    <dbReference type="NCBI Taxonomy" id="1183423"/>
    <lineage>
        <taxon>Bacteria</taxon>
        <taxon>Pseudomonadati</taxon>
        <taxon>Pseudomonadota</taxon>
        <taxon>Alphaproteobacteria</taxon>
        <taxon>Hyphomicrobiales</taxon>
        <taxon>Rhizobiaceae</taxon>
        <taxon>Rhizobium/Agrobacterium group</taxon>
        <taxon>Agrobacterium</taxon>
        <taxon>Agrobacterium tumefaciens complex</taxon>
    </lineage>
</organism>
<gene>
    <name evidence="1" type="ORF">AGR4A_pAt10069</name>
</gene>
<comment type="caution">
    <text evidence="1">The sequence shown here is derived from an EMBL/GenBank/DDBJ whole genome shotgun (WGS) entry which is preliminary data.</text>
</comment>
<dbReference type="AlphaFoldDB" id="A0A822VC02"/>
<accession>A0A822VC02</accession>